<dbReference type="Proteomes" id="UP000596742">
    <property type="component" value="Unassembled WGS sequence"/>
</dbReference>
<feature type="domain" description="MAM" evidence="2">
    <location>
        <begin position="120"/>
        <end position="276"/>
    </location>
</feature>
<dbReference type="CDD" id="cd06263">
    <property type="entry name" value="MAM"/>
    <property type="match status" value="1"/>
</dbReference>
<dbReference type="Gene3D" id="2.60.120.200">
    <property type="match status" value="1"/>
</dbReference>
<name>A0A8B6DN92_MYTGA</name>
<dbReference type="EMBL" id="UYJE01003767">
    <property type="protein sequence ID" value="VDI22307.1"/>
    <property type="molecule type" value="Genomic_DNA"/>
</dbReference>
<evidence type="ECO:0000313" key="4">
    <source>
        <dbReference type="Proteomes" id="UP000596742"/>
    </source>
</evidence>
<organism evidence="3 4">
    <name type="scientific">Mytilus galloprovincialis</name>
    <name type="common">Mediterranean mussel</name>
    <dbReference type="NCBI Taxonomy" id="29158"/>
    <lineage>
        <taxon>Eukaryota</taxon>
        <taxon>Metazoa</taxon>
        <taxon>Spiralia</taxon>
        <taxon>Lophotrochozoa</taxon>
        <taxon>Mollusca</taxon>
        <taxon>Bivalvia</taxon>
        <taxon>Autobranchia</taxon>
        <taxon>Pteriomorphia</taxon>
        <taxon>Mytilida</taxon>
        <taxon>Mytiloidea</taxon>
        <taxon>Mytilidae</taxon>
        <taxon>Mytilinae</taxon>
        <taxon>Mytilus</taxon>
    </lineage>
</organism>
<dbReference type="InterPro" id="IPR000998">
    <property type="entry name" value="MAM_dom"/>
</dbReference>
<dbReference type="InterPro" id="IPR051560">
    <property type="entry name" value="MAM_domain-containing"/>
</dbReference>
<gene>
    <name evidence="3" type="ORF">MGAL_10B077088</name>
</gene>
<accession>A0A8B6DN92</accession>
<comment type="caution">
    <text evidence="3">The sequence shown here is derived from an EMBL/GenBank/DDBJ whole genome shotgun (WGS) entry which is preliminary data.</text>
</comment>
<evidence type="ECO:0000313" key="3">
    <source>
        <dbReference type="EMBL" id="VDI22307.1"/>
    </source>
</evidence>
<dbReference type="InterPro" id="IPR013320">
    <property type="entry name" value="ConA-like_dom_sf"/>
</dbReference>
<evidence type="ECO:0000259" key="2">
    <source>
        <dbReference type="PROSITE" id="PS50060"/>
    </source>
</evidence>
<dbReference type="SUPFAM" id="SSF49899">
    <property type="entry name" value="Concanavalin A-like lectins/glucanases"/>
    <property type="match status" value="1"/>
</dbReference>
<dbReference type="AlphaFoldDB" id="A0A8B6DN92"/>
<dbReference type="PROSITE" id="PS50060">
    <property type="entry name" value="MAM_2"/>
    <property type="match status" value="1"/>
</dbReference>
<keyword evidence="1" id="KW-0732">Signal</keyword>
<evidence type="ECO:0000256" key="1">
    <source>
        <dbReference type="SAM" id="SignalP"/>
    </source>
</evidence>
<dbReference type="Pfam" id="PF00629">
    <property type="entry name" value="MAM"/>
    <property type="match status" value="1"/>
</dbReference>
<feature type="signal peptide" evidence="1">
    <location>
        <begin position="1"/>
        <end position="20"/>
    </location>
</feature>
<dbReference type="GO" id="GO:0016020">
    <property type="term" value="C:membrane"/>
    <property type="evidence" value="ECO:0007669"/>
    <property type="project" value="InterPro"/>
</dbReference>
<feature type="non-terminal residue" evidence="3">
    <location>
        <position position="276"/>
    </location>
</feature>
<dbReference type="PANTHER" id="PTHR23282:SF142">
    <property type="entry name" value="MAM DOMAIN-CONTAINING PROTEIN"/>
    <property type="match status" value="1"/>
</dbReference>
<protein>
    <recommendedName>
        <fullName evidence="2">MAM domain-containing protein</fullName>
    </recommendedName>
</protein>
<proteinExistence type="predicted"/>
<sequence>MKPVWTACVLIFLCLYEIDKFQLTASEVKTLDLPAGVKGNIMCGDNSVIRIDNVTVHAYESYCATNMSNACILADDDFNSIKTLCNDNIACTIDFPKNTSCLKQDRYFNLSYSCLVPTNLLCNFEFSFCGWKNIQNDNLQWKRYSASTSNNTISNIPEKDHTTNSRNGTYIYLKKHTTQTGLNATLTIGTISANKPKCLILWYKLDDQSSLKITGGVGRFSGISEIDVQPESNWKAVFMSIPEGKSFEMVIDGRLGKGDNAYIALDDIDIQDWHCQ</sequence>
<dbReference type="SMART" id="SM00137">
    <property type="entry name" value="MAM"/>
    <property type="match status" value="1"/>
</dbReference>
<dbReference type="OrthoDB" id="10396762at2759"/>
<keyword evidence="4" id="KW-1185">Reference proteome</keyword>
<feature type="chain" id="PRO_5032461280" description="MAM domain-containing protein" evidence="1">
    <location>
        <begin position="21"/>
        <end position="276"/>
    </location>
</feature>
<reference evidence="3" key="1">
    <citation type="submission" date="2018-11" db="EMBL/GenBank/DDBJ databases">
        <authorList>
            <person name="Alioto T."/>
            <person name="Alioto T."/>
        </authorList>
    </citation>
    <scope>NUCLEOTIDE SEQUENCE</scope>
</reference>
<dbReference type="PANTHER" id="PTHR23282">
    <property type="entry name" value="APICAL ENDOSOMAL GLYCOPROTEIN PRECURSOR"/>
    <property type="match status" value="1"/>
</dbReference>